<evidence type="ECO:0000256" key="3">
    <source>
        <dbReference type="ARBA" id="ARBA00022618"/>
    </source>
</evidence>
<comment type="caution">
    <text evidence="7">The sequence shown here is derived from an EMBL/GenBank/DDBJ whole genome shotgun (WGS) entry which is preliminary data.</text>
</comment>
<dbReference type="InterPro" id="IPR038658">
    <property type="entry name" value="SsgB_sf"/>
</dbReference>
<evidence type="ECO:0000256" key="6">
    <source>
        <dbReference type="ARBA" id="ARBA00023306"/>
    </source>
</evidence>
<keyword evidence="8" id="KW-1185">Reference proteome</keyword>
<name>A0ABX3Y8E2_9ACTN</name>
<accession>A0ABX3Y8E2</accession>
<keyword evidence="4" id="KW-0749">Sporulation</keyword>
<dbReference type="EMBL" id="MRYD01000347">
    <property type="protein sequence ID" value="OSZ56111.1"/>
    <property type="molecule type" value="Genomic_DNA"/>
</dbReference>
<keyword evidence="5" id="KW-0717">Septation</keyword>
<dbReference type="Proteomes" id="UP000194266">
    <property type="component" value="Unassembled WGS sequence"/>
</dbReference>
<evidence type="ECO:0000256" key="5">
    <source>
        <dbReference type="ARBA" id="ARBA00023210"/>
    </source>
</evidence>
<keyword evidence="6" id="KW-0131">Cell cycle</keyword>
<comment type="similarity">
    <text evidence="2">Belongs to the SsgA family.</text>
</comment>
<protein>
    <submittedName>
        <fullName evidence="7">SsgA family sporulation/cell division regulator</fullName>
    </submittedName>
</protein>
<gene>
    <name evidence="7" type="ORF">OQI_34780</name>
</gene>
<evidence type="ECO:0000313" key="7">
    <source>
        <dbReference type="EMBL" id="OSZ56111.1"/>
    </source>
</evidence>
<evidence type="ECO:0000256" key="4">
    <source>
        <dbReference type="ARBA" id="ARBA00022969"/>
    </source>
</evidence>
<evidence type="ECO:0000256" key="2">
    <source>
        <dbReference type="ARBA" id="ARBA00009323"/>
    </source>
</evidence>
<evidence type="ECO:0000256" key="1">
    <source>
        <dbReference type="ARBA" id="ARBA00004431"/>
    </source>
</evidence>
<dbReference type="RefSeq" id="WP_086173142.1">
    <property type="nucleotide sequence ID" value="NZ_MRYD01000347.1"/>
</dbReference>
<reference evidence="7 8" key="1">
    <citation type="submission" date="2016-12" db="EMBL/GenBank/DDBJ databases">
        <title>Genome Mining:The Detection of Biosynthetic Gene Clusters to Aid in the Expression of Curamycin A produced by Streptomyces sp. strain CZA14.</title>
        <authorList>
            <person name="Durrell K.A."/>
            <person name="Kirby B.M."/>
            <person name="Khan W."/>
            <person name="Mthethwa T."/>
            <person name="Le Roes-Hill M."/>
        </authorList>
    </citation>
    <scope>NUCLEOTIDE SEQUENCE [LARGE SCALE GENOMIC DNA]</scope>
    <source>
        <strain evidence="7 8">CZA14</strain>
    </source>
</reference>
<comment type="subcellular location">
    <subcellularLocation>
        <location evidence="1">Cell septum</location>
    </subcellularLocation>
</comment>
<dbReference type="InterPro" id="IPR006776">
    <property type="entry name" value="SsgB"/>
</dbReference>
<proteinExistence type="inferred from homology"/>
<organism evidence="7 8">
    <name type="scientific">Streptomyces pharetrae CZA14</name>
    <dbReference type="NCBI Taxonomy" id="1144883"/>
    <lineage>
        <taxon>Bacteria</taxon>
        <taxon>Bacillati</taxon>
        <taxon>Actinomycetota</taxon>
        <taxon>Actinomycetes</taxon>
        <taxon>Kitasatosporales</taxon>
        <taxon>Streptomycetaceae</taxon>
        <taxon>Streptomyces</taxon>
    </lineage>
</organism>
<dbReference type="Pfam" id="PF04686">
    <property type="entry name" value="SsgA"/>
    <property type="match status" value="1"/>
</dbReference>
<sequence>MNSFVHRTLVMQLQAGTADRFPVLAHLGYDAEDPFAVTAVFSHDGRVLARWRLDREMLADGLRGPVGVGDVRMRPESTGRWEELRLDFFGDPRSDGGHHHAAVFAWAPAIASFLEETYAVVAPGRERVRLDDFLAEVIAEG</sequence>
<keyword evidence="3" id="KW-0132">Cell division</keyword>
<dbReference type="Gene3D" id="2.30.31.20">
    <property type="entry name" value="Sporulation-specific cell division protein SsgB"/>
    <property type="match status" value="1"/>
</dbReference>
<evidence type="ECO:0000313" key="8">
    <source>
        <dbReference type="Proteomes" id="UP000194266"/>
    </source>
</evidence>